<proteinExistence type="inferred from homology"/>
<gene>
    <name evidence="7" type="ORF">BSTOLATCC_MIC9621</name>
</gene>
<sequence>MGLKIDSLLFILGGFARLADVATDAWYISTQKYTSEGLYIASICFVCAPTTFLLLFITLTIGYDYFKGRREYLKVRILLGLGMAFGEQIGITLFFFGIYFYAEKAPREQRDLVDFLSKMAGLMEAFLKTIPLVIIQVYNSGTIGRWNYILIVSIGCSIIGLVYTCAMVLYMYDKITGKDIPEQEIENNVTVSENSTFDNKVHPKSAWVITEEDLVAYNNI</sequence>
<evidence type="ECO:0000313" key="8">
    <source>
        <dbReference type="Proteomes" id="UP001162131"/>
    </source>
</evidence>
<protein>
    <submittedName>
        <fullName evidence="7">Uncharacterized protein</fullName>
    </submittedName>
</protein>
<keyword evidence="4 6" id="KW-1133">Transmembrane helix</keyword>
<name>A0AAU9IH72_9CILI</name>
<keyword evidence="8" id="KW-1185">Reference proteome</keyword>
<keyword evidence="5 6" id="KW-0472">Membrane</keyword>
<comment type="caution">
    <text evidence="7">The sequence shown here is derived from an EMBL/GenBank/DDBJ whole genome shotgun (WGS) entry which is preliminary data.</text>
</comment>
<reference evidence="7" key="1">
    <citation type="submission" date="2021-09" db="EMBL/GenBank/DDBJ databases">
        <authorList>
            <consortium name="AG Swart"/>
            <person name="Singh M."/>
            <person name="Singh A."/>
            <person name="Seah K."/>
            <person name="Emmerich C."/>
        </authorList>
    </citation>
    <scope>NUCLEOTIDE SEQUENCE</scope>
    <source>
        <strain evidence="7">ATCC30299</strain>
    </source>
</reference>
<evidence type="ECO:0000313" key="7">
    <source>
        <dbReference type="EMBL" id="CAG9313817.1"/>
    </source>
</evidence>
<feature type="transmembrane region" description="Helical" evidence="6">
    <location>
        <begin position="148"/>
        <end position="172"/>
    </location>
</feature>
<dbReference type="InterPro" id="IPR018629">
    <property type="entry name" value="XK-rel"/>
</dbReference>
<evidence type="ECO:0000256" key="1">
    <source>
        <dbReference type="ARBA" id="ARBA00004141"/>
    </source>
</evidence>
<evidence type="ECO:0000256" key="5">
    <source>
        <dbReference type="ARBA" id="ARBA00023136"/>
    </source>
</evidence>
<dbReference type="Proteomes" id="UP001162131">
    <property type="component" value="Unassembled WGS sequence"/>
</dbReference>
<accession>A0AAU9IH72</accession>
<organism evidence="7 8">
    <name type="scientific">Blepharisma stoltei</name>
    <dbReference type="NCBI Taxonomy" id="1481888"/>
    <lineage>
        <taxon>Eukaryota</taxon>
        <taxon>Sar</taxon>
        <taxon>Alveolata</taxon>
        <taxon>Ciliophora</taxon>
        <taxon>Postciliodesmatophora</taxon>
        <taxon>Heterotrichea</taxon>
        <taxon>Heterotrichida</taxon>
        <taxon>Blepharismidae</taxon>
        <taxon>Blepharisma</taxon>
    </lineage>
</organism>
<evidence type="ECO:0000256" key="2">
    <source>
        <dbReference type="ARBA" id="ARBA00008789"/>
    </source>
</evidence>
<dbReference type="EMBL" id="CAJZBQ010000011">
    <property type="protein sequence ID" value="CAG9313817.1"/>
    <property type="molecule type" value="Genomic_DNA"/>
</dbReference>
<feature type="transmembrane region" description="Helical" evidence="6">
    <location>
        <begin position="78"/>
        <end position="102"/>
    </location>
</feature>
<keyword evidence="3 6" id="KW-0812">Transmembrane</keyword>
<dbReference type="Pfam" id="PF09815">
    <property type="entry name" value="XK-related"/>
    <property type="match status" value="1"/>
</dbReference>
<evidence type="ECO:0000256" key="4">
    <source>
        <dbReference type="ARBA" id="ARBA00022989"/>
    </source>
</evidence>
<evidence type="ECO:0000256" key="3">
    <source>
        <dbReference type="ARBA" id="ARBA00022692"/>
    </source>
</evidence>
<comment type="similarity">
    <text evidence="2">Belongs to the XK family.</text>
</comment>
<feature type="transmembrane region" description="Helical" evidence="6">
    <location>
        <begin position="37"/>
        <end position="66"/>
    </location>
</feature>
<dbReference type="AlphaFoldDB" id="A0AAU9IH72"/>
<evidence type="ECO:0000256" key="6">
    <source>
        <dbReference type="SAM" id="Phobius"/>
    </source>
</evidence>
<comment type="subcellular location">
    <subcellularLocation>
        <location evidence="1">Membrane</location>
        <topology evidence="1">Multi-pass membrane protein</topology>
    </subcellularLocation>
</comment>
<dbReference type="GO" id="GO:0005886">
    <property type="term" value="C:plasma membrane"/>
    <property type="evidence" value="ECO:0007669"/>
    <property type="project" value="UniProtKB-ARBA"/>
</dbReference>